<dbReference type="SUPFAM" id="SSF47789">
    <property type="entry name" value="C-terminal domain of RNA polymerase alpha subunit"/>
    <property type="match status" value="1"/>
</dbReference>
<dbReference type="EMBL" id="VLLG01000005">
    <property type="protein sequence ID" value="TWI84087.1"/>
    <property type="molecule type" value="Genomic_DNA"/>
</dbReference>
<dbReference type="AlphaFoldDB" id="A0A562SS50"/>
<reference evidence="1 2" key="1">
    <citation type="journal article" date="2013" name="Stand. Genomic Sci.">
        <title>Genomic Encyclopedia of Type Strains, Phase I: The one thousand microbial genomes (KMG-I) project.</title>
        <authorList>
            <person name="Kyrpides N.C."/>
            <person name="Woyke T."/>
            <person name="Eisen J.A."/>
            <person name="Garrity G."/>
            <person name="Lilburn T.G."/>
            <person name="Beck B.J."/>
            <person name="Whitman W.B."/>
            <person name="Hugenholtz P."/>
            <person name="Klenk H.P."/>
        </authorList>
    </citation>
    <scope>NUCLEOTIDE SEQUENCE [LARGE SCALE GENOMIC DNA]</scope>
    <source>
        <strain evidence="1 2">DSM 13484</strain>
    </source>
</reference>
<comment type="caution">
    <text evidence="1">The sequence shown here is derived from an EMBL/GenBank/DDBJ whole genome shotgun (WGS) entry which is preliminary data.</text>
</comment>
<dbReference type="OrthoDB" id="7950977at2"/>
<organism evidence="1 2">
    <name type="scientific">Chitinophaga japonensis</name>
    <name type="common">Flexibacter japonensis</name>
    <dbReference type="NCBI Taxonomy" id="104662"/>
    <lineage>
        <taxon>Bacteria</taxon>
        <taxon>Pseudomonadati</taxon>
        <taxon>Bacteroidota</taxon>
        <taxon>Chitinophagia</taxon>
        <taxon>Chitinophagales</taxon>
        <taxon>Chitinophagaceae</taxon>
        <taxon>Chitinophaga</taxon>
    </lineage>
</organism>
<dbReference type="Proteomes" id="UP000316778">
    <property type="component" value="Unassembled WGS sequence"/>
</dbReference>
<keyword evidence="2" id="KW-1185">Reference proteome</keyword>
<protein>
    <recommendedName>
        <fullName evidence="3">Helix-hairpin-helix protein</fullName>
    </recommendedName>
</protein>
<dbReference type="RefSeq" id="WP_145717621.1">
    <property type="nucleotide sequence ID" value="NZ_BAAAFY010000002.1"/>
</dbReference>
<evidence type="ECO:0000313" key="2">
    <source>
        <dbReference type="Proteomes" id="UP000316778"/>
    </source>
</evidence>
<evidence type="ECO:0000313" key="1">
    <source>
        <dbReference type="EMBL" id="TWI84087.1"/>
    </source>
</evidence>
<proteinExistence type="predicted"/>
<name>A0A562SS50_CHIJA</name>
<evidence type="ECO:0008006" key="3">
    <source>
        <dbReference type="Google" id="ProtNLM"/>
    </source>
</evidence>
<gene>
    <name evidence="1" type="ORF">LX66_4449</name>
</gene>
<dbReference type="Gene3D" id="1.10.150.20">
    <property type="entry name" value="5' to 3' exonuclease, C-terminal subdomain"/>
    <property type="match status" value="1"/>
</dbReference>
<sequence length="69" mass="7318">MQHDLPPGLARPAQRALQAAGYTTLEKLSTLPEAEVARLHGIGPNALVLLKQAMQAKGLTFAKAGNSKR</sequence>
<accession>A0A562SS50</accession>